<reference evidence="3" key="1">
    <citation type="journal article" date="2015" name="Genome Announc.">
        <title>Genome sequence of the AIDS-associated pathogen Penicillium marneffei (ATCC18224) and its near taxonomic relative Talaromyces stipitatus (ATCC10500).</title>
        <authorList>
            <person name="Nierman W.C."/>
            <person name="Fedorova-Abrams N.D."/>
            <person name="Andrianopoulos A."/>
        </authorList>
    </citation>
    <scope>NUCLEOTIDE SEQUENCE [LARGE SCALE GENOMIC DNA]</scope>
    <source>
        <strain evidence="3">ATCC 10500 / CBS 375.48 / QM 6759 / NRRL 1006</strain>
    </source>
</reference>
<dbReference type="InParanoid" id="B8M5J9"/>
<dbReference type="Proteomes" id="UP000001745">
    <property type="component" value="Unassembled WGS sequence"/>
</dbReference>
<organism evidence="2 3">
    <name type="scientific">Talaromyces stipitatus (strain ATCC 10500 / CBS 375.48 / QM 6759 / NRRL 1006)</name>
    <name type="common">Penicillium stipitatum</name>
    <dbReference type="NCBI Taxonomy" id="441959"/>
    <lineage>
        <taxon>Eukaryota</taxon>
        <taxon>Fungi</taxon>
        <taxon>Dikarya</taxon>
        <taxon>Ascomycota</taxon>
        <taxon>Pezizomycotina</taxon>
        <taxon>Eurotiomycetes</taxon>
        <taxon>Eurotiomycetidae</taxon>
        <taxon>Eurotiales</taxon>
        <taxon>Trichocomaceae</taxon>
        <taxon>Talaromyces</taxon>
        <taxon>Talaromyces sect. Talaromyces</taxon>
    </lineage>
</organism>
<feature type="region of interest" description="Disordered" evidence="1">
    <location>
        <begin position="1"/>
        <end position="23"/>
    </location>
</feature>
<dbReference type="eggNOG" id="ENOG502T5GN">
    <property type="taxonomic scope" value="Eukaryota"/>
</dbReference>
<accession>B8M5J9</accession>
<evidence type="ECO:0000313" key="3">
    <source>
        <dbReference type="Proteomes" id="UP000001745"/>
    </source>
</evidence>
<dbReference type="AlphaFoldDB" id="B8M5J9"/>
<gene>
    <name evidence="2" type="ORF">TSTA_031520</name>
</gene>
<evidence type="ECO:0000313" key="2">
    <source>
        <dbReference type="EMBL" id="EED19893.1"/>
    </source>
</evidence>
<dbReference type="OMA" id="ALRCCIN"/>
<keyword evidence="3" id="KW-1185">Reference proteome</keyword>
<dbReference type="GeneID" id="8107763"/>
<dbReference type="HOGENOM" id="CLU_022341_0_0_1"/>
<evidence type="ECO:0000256" key="1">
    <source>
        <dbReference type="SAM" id="MobiDB-lite"/>
    </source>
</evidence>
<evidence type="ECO:0008006" key="4">
    <source>
        <dbReference type="Google" id="ProtNLM"/>
    </source>
</evidence>
<dbReference type="EMBL" id="EQ962654">
    <property type="protein sequence ID" value="EED19893.1"/>
    <property type="molecule type" value="Genomic_DNA"/>
</dbReference>
<dbReference type="OrthoDB" id="3759773at2759"/>
<dbReference type="VEuPathDB" id="FungiDB:TSTA_031520"/>
<dbReference type="PhylomeDB" id="B8M5J9"/>
<dbReference type="RefSeq" id="XP_002480327.1">
    <property type="nucleotide sequence ID" value="XM_002480282.1"/>
</dbReference>
<name>B8M5J9_TALSN</name>
<dbReference type="STRING" id="441959.B8M5J9"/>
<protein>
    <recommendedName>
        <fullName evidence="4">F-box domain-containing protein</fullName>
    </recommendedName>
</protein>
<proteinExistence type="predicted"/>
<sequence length="568" mass="63877">MAEYVGSTRDAESRSLGPDDWPGDSFQKIVHELEQTRYKVASLHGSMREAANASSRSRIRSLNILDLPDELLRAIFEQSRKRWVSTENYFFIPDYGNWEGIKDIKNIRLTCRRFCNTSSHLLLRHIDVSMRPSSLAHLEEVARHPLLSKGIQAVRVHLNYFSAHLATDMFHFTALAIMHLEDTLDFYRFDFERDSDEQPFDIPREKLGPAIEKAELILEEWSEFLNVLRDSDGDPDIIEEEIAKSREVAGLESVLKDGAFVQAIVTAMSKMPTAKKLFVGDLFRDFEDGRRNYVKPFVDAVEDPEGLAAVGTVRALDWDAARSKQLDDQPKEILLQLLMTVFDNHIPINYLCIELSPAADLSIPATQEQLQQLAAGMEHLRVFDFRGSASQTGGGPIVDHGPEQIASFGSLISACMGGKALTRLDVYLSFALDDFAPQPPVSMGSLLVSRHCPNLETLRLSHFPLHLSELKTFIEGLNGPLCINLDNVLLLSGTWTEALDLIRKKANWESFVTRQRGAECDDMSEEETLVIFGKDSFPSFGEEGKATWYVRGSIKDNPLRIREGTSAS</sequence>